<evidence type="ECO:0000256" key="2">
    <source>
        <dbReference type="ARBA" id="ARBA00022692"/>
    </source>
</evidence>
<evidence type="ECO:0000313" key="8">
    <source>
        <dbReference type="Proteomes" id="UP000013827"/>
    </source>
</evidence>
<evidence type="ECO:0000259" key="6">
    <source>
        <dbReference type="Pfam" id="PF03151"/>
    </source>
</evidence>
<dbReference type="InterPro" id="IPR050186">
    <property type="entry name" value="TPT_transporter"/>
</dbReference>
<feature type="transmembrane region" description="Helical" evidence="5">
    <location>
        <begin position="147"/>
        <end position="167"/>
    </location>
</feature>
<dbReference type="KEGG" id="ehx:EMIHUDRAFT_223038"/>
<comment type="subcellular location">
    <subcellularLocation>
        <location evidence="1">Membrane</location>
        <topology evidence="1">Multi-pass membrane protein</topology>
    </subcellularLocation>
</comment>
<dbReference type="InterPro" id="IPR004853">
    <property type="entry name" value="Sugar_P_trans_dom"/>
</dbReference>
<keyword evidence="4 5" id="KW-0472">Membrane</keyword>
<sequence length="343" mass="36380">MASPRLLALLVVGYYGSSTLNSVLTKQILTSFPRPLTVTLWQQLFSSLYSVLHFRVTTGRWLDLQRHARRVMPVAVALVIALVAYRAALLHAAVSFAQVVKTLQPLFAAGVCAILLGERTPPMRLGALLLLVAGVGLASATEVDFRLVGFLLAALSALAQAVHAALAKQCLGSSRARPLSPDKRDKPPSEMELFALAAVYATGLLAPLWAAVDLPRAMRPDYSTVGLLLLNGCCNLADKLLSFWLLCLLASPVSAAVVSVVKRVIIVAAAALWFGTSISALHAFGVATAAAGVGLYQLAPSAAKARDSELDEEGQPLVASPVLHLQAPHLGRTPRRQQPLLPV</sequence>
<reference evidence="7" key="2">
    <citation type="submission" date="2024-10" db="UniProtKB">
        <authorList>
            <consortium name="EnsemblProtists"/>
        </authorList>
    </citation>
    <scope>IDENTIFICATION</scope>
</reference>
<evidence type="ECO:0000256" key="3">
    <source>
        <dbReference type="ARBA" id="ARBA00022989"/>
    </source>
</evidence>
<reference evidence="8" key="1">
    <citation type="journal article" date="2013" name="Nature">
        <title>Pan genome of the phytoplankton Emiliania underpins its global distribution.</title>
        <authorList>
            <person name="Read B.A."/>
            <person name="Kegel J."/>
            <person name="Klute M.J."/>
            <person name="Kuo A."/>
            <person name="Lefebvre S.C."/>
            <person name="Maumus F."/>
            <person name="Mayer C."/>
            <person name="Miller J."/>
            <person name="Monier A."/>
            <person name="Salamov A."/>
            <person name="Young J."/>
            <person name="Aguilar M."/>
            <person name="Claverie J.M."/>
            <person name="Frickenhaus S."/>
            <person name="Gonzalez K."/>
            <person name="Herman E.K."/>
            <person name="Lin Y.C."/>
            <person name="Napier J."/>
            <person name="Ogata H."/>
            <person name="Sarno A.F."/>
            <person name="Shmutz J."/>
            <person name="Schroeder D."/>
            <person name="de Vargas C."/>
            <person name="Verret F."/>
            <person name="von Dassow P."/>
            <person name="Valentin K."/>
            <person name="Van de Peer Y."/>
            <person name="Wheeler G."/>
            <person name="Dacks J.B."/>
            <person name="Delwiche C.F."/>
            <person name="Dyhrman S.T."/>
            <person name="Glockner G."/>
            <person name="John U."/>
            <person name="Richards T."/>
            <person name="Worden A.Z."/>
            <person name="Zhang X."/>
            <person name="Grigoriev I.V."/>
            <person name="Allen A.E."/>
            <person name="Bidle K."/>
            <person name="Borodovsky M."/>
            <person name="Bowler C."/>
            <person name="Brownlee C."/>
            <person name="Cock J.M."/>
            <person name="Elias M."/>
            <person name="Gladyshev V.N."/>
            <person name="Groth M."/>
            <person name="Guda C."/>
            <person name="Hadaegh A."/>
            <person name="Iglesias-Rodriguez M.D."/>
            <person name="Jenkins J."/>
            <person name="Jones B.M."/>
            <person name="Lawson T."/>
            <person name="Leese F."/>
            <person name="Lindquist E."/>
            <person name="Lobanov A."/>
            <person name="Lomsadze A."/>
            <person name="Malik S.B."/>
            <person name="Marsh M.E."/>
            <person name="Mackinder L."/>
            <person name="Mock T."/>
            <person name="Mueller-Roeber B."/>
            <person name="Pagarete A."/>
            <person name="Parker M."/>
            <person name="Probert I."/>
            <person name="Quesneville H."/>
            <person name="Raines C."/>
            <person name="Rensing S.A."/>
            <person name="Riano-Pachon D.M."/>
            <person name="Richier S."/>
            <person name="Rokitta S."/>
            <person name="Shiraiwa Y."/>
            <person name="Soanes D.M."/>
            <person name="van der Giezen M."/>
            <person name="Wahlund T.M."/>
            <person name="Williams B."/>
            <person name="Wilson W."/>
            <person name="Wolfe G."/>
            <person name="Wurch L.L."/>
        </authorList>
    </citation>
    <scope>NUCLEOTIDE SEQUENCE</scope>
</reference>
<dbReference type="Proteomes" id="UP000013827">
    <property type="component" value="Unassembled WGS sequence"/>
</dbReference>
<dbReference type="GeneID" id="17285438"/>
<protein>
    <recommendedName>
        <fullName evidence="6">Sugar phosphate transporter domain-containing protein</fullName>
    </recommendedName>
</protein>
<feature type="transmembrane region" description="Helical" evidence="5">
    <location>
        <begin position="95"/>
        <end position="116"/>
    </location>
</feature>
<evidence type="ECO:0000313" key="7">
    <source>
        <dbReference type="EnsemblProtists" id="EOD40167"/>
    </source>
</evidence>
<dbReference type="HOGENOM" id="CLU_809947_0_0_1"/>
<evidence type="ECO:0000256" key="4">
    <source>
        <dbReference type="ARBA" id="ARBA00023136"/>
    </source>
</evidence>
<name>A0A0D3KWN2_EMIH1</name>
<dbReference type="InterPro" id="IPR037185">
    <property type="entry name" value="EmrE-like"/>
</dbReference>
<dbReference type="eggNOG" id="KOG1441">
    <property type="taxonomic scope" value="Eukaryota"/>
</dbReference>
<dbReference type="EnsemblProtists" id="EOD40167">
    <property type="protein sequence ID" value="EOD40167"/>
    <property type="gene ID" value="EMIHUDRAFT_223038"/>
</dbReference>
<feature type="transmembrane region" description="Helical" evidence="5">
    <location>
        <begin position="38"/>
        <end position="58"/>
    </location>
</feature>
<dbReference type="PaxDb" id="2903-EOD40167"/>
<feature type="domain" description="Sugar phosphate transporter" evidence="6">
    <location>
        <begin position="7"/>
        <end position="296"/>
    </location>
</feature>
<evidence type="ECO:0000256" key="5">
    <source>
        <dbReference type="SAM" id="Phobius"/>
    </source>
</evidence>
<dbReference type="GO" id="GO:0016020">
    <property type="term" value="C:membrane"/>
    <property type="evidence" value="ECO:0007669"/>
    <property type="project" value="UniProtKB-SubCell"/>
</dbReference>
<feature type="transmembrane region" description="Helical" evidence="5">
    <location>
        <begin position="70"/>
        <end position="89"/>
    </location>
</feature>
<keyword evidence="3 5" id="KW-1133">Transmembrane helix</keyword>
<keyword evidence="2 5" id="KW-0812">Transmembrane</keyword>
<dbReference type="OMA" id="EPPINRR"/>
<proteinExistence type="predicted"/>
<dbReference type="PANTHER" id="PTHR11132">
    <property type="entry name" value="SOLUTE CARRIER FAMILY 35"/>
    <property type="match status" value="1"/>
</dbReference>
<dbReference type="RefSeq" id="XP_005792596.1">
    <property type="nucleotide sequence ID" value="XM_005792539.1"/>
</dbReference>
<organism evidence="7 8">
    <name type="scientific">Emiliania huxleyi (strain CCMP1516)</name>
    <dbReference type="NCBI Taxonomy" id="280463"/>
    <lineage>
        <taxon>Eukaryota</taxon>
        <taxon>Haptista</taxon>
        <taxon>Haptophyta</taxon>
        <taxon>Prymnesiophyceae</taxon>
        <taxon>Isochrysidales</taxon>
        <taxon>Noelaerhabdaceae</taxon>
        <taxon>Emiliania</taxon>
    </lineage>
</organism>
<dbReference type="SUPFAM" id="SSF103481">
    <property type="entry name" value="Multidrug resistance efflux transporter EmrE"/>
    <property type="match status" value="1"/>
</dbReference>
<evidence type="ECO:0000256" key="1">
    <source>
        <dbReference type="ARBA" id="ARBA00004141"/>
    </source>
</evidence>
<dbReference type="STRING" id="2903.R1DYF8"/>
<dbReference type="AlphaFoldDB" id="A0A0D3KWN2"/>
<accession>A0A0D3KWN2</accession>
<keyword evidence="8" id="KW-1185">Reference proteome</keyword>
<feature type="transmembrane region" description="Helical" evidence="5">
    <location>
        <begin position="123"/>
        <end position="141"/>
    </location>
</feature>
<feature type="transmembrane region" description="Helical" evidence="5">
    <location>
        <begin position="193"/>
        <end position="212"/>
    </location>
</feature>
<dbReference type="Pfam" id="PF03151">
    <property type="entry name" value="TPT"/>
    <property type="match status" value="1"/>
</dbReference>